<feature type="region of interest" description="Disordered" evidence="1">
    <location>
        <begin position="403"/>
        <end position="423"/>
    </location>
</feature>
<evidence type="ECO:0000313" key="5">
    <source>
        <dbReference type="Proteomes" id="UP001385951"/>
    </source>
</evidence>
<dbReference type="Proteomes" id="UP001385951">
    <property type="component" value="Unassembled WGS sequence"/>
</dbReference>
<feature type="transmembrane region" description="Helical" evidence="2">
    <location>
        <begin position="185"/>
        <end position="204"/>
    </location>
</feature>
<dbReference type="PANTHER" id="PTHR40465">
    <property type="entry name" value="CHROMOSOME 1, WHOLE GENOME SHOTGUN SEQUENCE"/>
    <property type="match status" value="1"/>
</dbReference>
<evidence type="ECO:0000256" key="2">
    <source>
        <dbReference type="SAM" id="Phobius"/>
    </source>
</evidence>
<dbReference type="EMBL" id="JASBNA010000009">
    <property type="protein sequence ID" value="KAK7689144.1"/>
    <property type="molecule type" value="Genomic_DNA"/>
</dbReference>
<feature type="transmembrane region" description="Helical" evidence="2">
    <location>
        <begin position="103"/>
        <end position="124"/>
    </location>
</feature>
<dbReference type="PANTHER" id="PTHR40465:SF1">
    <property type="entry name" value="DUF6534 DOMAIN-CONTAINING PROTEIN"/>
    <property type="match status" value="1"/>
</dbReference>
<feature type="transmembrane region" description="Helical" evidence="2">
    <location>
        <begin position="325"/>
        <end position="347"/>
    </location>
</feature>
<proteinExistence type="predicted"/>
<keyword evidence="2" id="KW-0472">Membrane</keyword>
<feature type="transmembrane region" description="Helical" evidence="2">
    <location>
        <begin position="145"/>
        <end position="165"/>
    </location>
</feature>
<feature type="transmembrane region" description="Helical" evidence="2">
    <location>
        <begin position="216"/>
        <end position="240"/>
    </location>
</feature>
<keyword evidence="2" id="KW-1133">Transmembrane helix</keyword>
<dbReference type="Pfam" id="PF20152">
    <property type="entry name" value="DUF6534"/>
    <property type="match status" value="1"/>
</dbReference>
<dbReference type="AlphaFoldDB" id="A0AAW0GBW9"/>
<organism evidence="4 5">
    <name type="scientific">Cerrena zonata</name>
    <dbReference type="NCBI Taxonomy" id="2478898"/>
    <lineage>
        <taxon>Eukaryota</taxon>
        <taxon>Fungi</taxon>
        <taxon>Dikarya</taxon>
        <taxon>Basidiomycota</taxon>
        <taxon>Agaricomycotina</taxon>
        <taxon>Agaricomycetes</taxon>
        <taxon>Polyporales</taxon>
        <taxon>Cerrenaceae</taxon>
        <taxon>Cerrena</taxon>
    </lineage>
</organism>
<keyword evidence="5" id="KW-1185">Reference proteome</keyword>
<evidence type="ECO:0000259" key="3">
    <source>
        <dbReference type="Pfam" id="PF20152"/>
    </source>
</evidence>
<accession>A0AAW0GBW9</accession>
<feature type="compositionally biased region" description="Basic and acidic residues" evidence="1">
    <location>
        <begin position="407"/>
        <end position="423"/>
    </location>
</feature>
<reference evidence="4 5" key="1">
    <citation type="submission" date="2022-09" db="EMBL/GenBank/DDBJ databases">
        <authorList>
            <person name="Palmer J.M."/>
        </authorList>
    </citation>
    <scope>NUCLEOTIDE SEQUENCE [LARGE SCALE GENOMIC DNA]</scope>
    <source>
        <strain evidence="4 5">DSM 7382</strain>
    </source>
</reference>
<feature type="transmembrane region" description="Helical" evidence="2">
    <location>
        <begin position="293"/>
        <end position="319"/>
    </location>
</feature>
<feature type="domain" description="DUF6534" evidence="3">
    <location>
        <begin position="265"/>
        <end position="351"/>
    </location>
</feature>
<evidence type="ECO:0000313" key="4">
    <source>
        <dbReference type="EMBL" id="KAK7689144.1"/>
    </source>
</evidence>
<sequence>MMLVFPLCFKQECLPPTNIELILNGVMFLLIEFGQLTQVQCNAKQPNCIGPVYASAYDLWASCFMSPLVHIFAQGVSKCCTLTSTPDSIETMADDVDGPPIDIANVLGGLILEICIGLILYGVATAQAYVYSLNSNMDTLRLKGIVFVVWILETVHTALMLHQIYYYTIISFGNYDKVVLIDWSMSLALFAENSIVAIVQGFYIRRIWILSNNRKFPVIGLLILLSARIGFHTTAAVYGIVSPSSASFQEEFPQKLCVRVSNSLSASVDGFIAAYMIFFLLRSKTGFKRSDGIVRWLMAYSVNTGLVMMIVSISIAITYSSMQGSFVFAGLSTMVSKLYANSFLGTLNARDLLRGKLAATFGNMGSDLLKLQITAGDNVQGAPHTELACHGLAFTTGHTTTTSSEASKLHTTTEDDFKASSPV</sequence>
<name>A0AAW0GBW9_9APHY</name>
<keyword evidence="2" id="KW-0812">Transmembrane</keyword>
<evidence type="ECO:0000256" key="1">
    <source>
        <dbReference type="SAM" id="MobiDB-lite"/>
    </source>
</evidence>
<feature type="transmembrane region" description="Helical" evidence="2">
    <location>
        <begin position="260"/>
        <end position="281"/>
    </location>
</feature>
<comment type="caution">
    <text evidence="4">The sequence shown here is derived from an EMBL/GenBank/DDBJ whole genome shotgun (WGS) entry which is preliminary data.</text>
</comment>
<protein>
    <recommendedName>
        <fullName evidence="3">DUF6534 domain-containing protein</fullName>
    </recommendedName>
</protein>
<gene>
    <name evidence="4" type="ORF">QCA50_007835</name>
</gene>
<dbReference type="InterPro" id="IPR045339">
    <property type="entry name" value="DUF6534"/>
</dbReference>